<evidence type="ECO:0000259" key="3">
    <source>
        <dbReference type="Pfam" id="PF01656"/>
    </source>
</evidence>
<comment type="caution">
    <text evidence="4">The sequence shown here is derived from an EMBL/GenBank/DDBJ whole genome shotgun (WGS) entry which is preliminary data.</text>
</comment>
<keyword evidence="4" id="KW-0808">Transferase</keyword>
<reference evidence="4 5" key="1">
    <citation type="submission" date="2022-10" db="EMBL/GenBank/DDBJ databases">
        <title>paucibacter sp. hw8 Genome sequencing.</title>
        <authorList>
            <person name="Park S."/>
        </authorList>
    </citation>
    <scope>NUCLEOTIDE SEQUENCE [LARGE SCALE GENOMIC DNA]</scope>
    <source>
        <strain evidence="5">hw8</strain>
    </source>
</reference>
<keyword evidence="1" id="KW-0547">Nucleotide-binding</keyword>
<dbReference type="InterPro" id="IPR037257">
    <property type="entry name" value="T2SS_E_N_sf"/>
</dbReference>
<dbReference type="SUPFAM" id="SSF160246">
    <property type="entry name" value="EspE N-terminal domain-like"/>
    <property type="match status" value="1"/>
</dbReference>
<dbReference type="SUPFAM" id="SSF52540">
    <property type="entry name" value="P-loop containing nucleoside triphosphate hydrolases"/>
    <property type="match status" value="1"/>
</dbReference>
<accession>A0ABT5KUT3</accession>
<evidence type="ECO:0000256" key="1">
    <source>
        <dbReference type="ARBA" id="ARBA00022741"/>
    </source>
</evidence>
<dbReference type="GO" id="GO:0004715">
    <property type="term" value="F:non-membrane spanning protein tyrosine kinase activity"/>
    <property type="evidence" value="ECO:0007669"/>
    <property type="project" value="UniProtKB-EC"/>
</dbReference>
<feature type="domain" description="CobQ/CobB/MinD/ParA nucleotide binding" evidence="3">
    <location>
        <begin position="128"/>
        <end position="296"/>
    </location>
</feature>
<dbReference type="PANTHER" id="PTHR32309">
    <property type="entry name" value="TYROSINE-PROTEIN KINASE"/>
    <property type="match status" value="1"/>
</dbReference>
<evidence type="ECO:0000313" key="5">
    <source>
        <dbReference type="Proteomes" id="UP001219862"/>
    </source>
</evidence>
<dbReference type="NCBIfam" id="TIGR01007">
    <property type="entry name" value="eps_fam"/>
    <property type="match status" value="1"/>
</dbReference>
<dbReference type="PANTHER" id="PTHR32309:SF13">
    <property type="entry name" value="FERRIC ENTEROBACTIN TRANSPORT PROTEIN FEPE"/>
    <property type="match status" value="1"/>
</dbReference>
<keyword evidence="5" id="KW-1185">Reference proteome</keyword>
<keyword evidence="2" id="KW-0067">ATP-binding</keyword>
<organism evidence="4 5">
    <name type="scientific">Roseateles koreensis</name>
    <dbReference type="NCBI Taxonomy" id="2987526"/>
    <lineage>
        <taxon>Bacteria</taxon>
        <taxon>Pseudomonadati</taxon>
        <taxon>Pseudomonadota</taxon>
        <taxon>Betaproteobacteria</taxon>
        <taxon>Burkholderiales</taxon>
        <taxon>Sphaerotilaceae</taxon>
        <taxon>Roseateles</taxon>
    </lineage>
</organism>
<protein>
    <submittedName>
        <fullName evidence="4">Polysaccharide biosynthesis tyrosine autokinase</fullName>
        <ecNumber evidence="4">2.7.10.2</ecNumber>
    </submittedName>
</protein>
<dbReference type="RefSeq" id="WP_273597815.1">
    <property type="nucleotide sequence ID" value="NZ_JAQQXS010000015.1"/>
</dbReference>
<dbReference type="InterPro" id="IPR027417">
    <property type="entry name" value="P-loop_NTPase"/>
</dbReference>
<evidence type="ECO:0000313" key="4">
    <source>
        <dbReference type="EMBL" id="MDC8786701.1"/>
    </source>
</evidence>
<proteinExistence type="predicted"/>
<dbReference type="InterPro" id="IPR002586">
    <property type="entry name" value="CobQ/CobB/MinD/ParA_Nub-bd_dom"/>
</dbReference>
<dbReference type="InterPro" id="IPR050445">
    <property type="entry name" value="Bact_polysacc_biosynth/exp"/>
</dbReference>
<dbReference type="Gene3D" id="3.40.50.300">
    <property type="entry name" value="P-loop containing nucleotide triphosphate hydrolases"/>
    <property type="match status" value="1"/>
</dbReference>
<dbReference type="Proteomes" id="UP001219862">
    <property type="component" value="Unassembled WGS sequence"/>
</dbReference>
<gene>
    <name evidence="4" type="ORF">PRZ01_16035</name>
</gene>
<dbReference type="InterPro" id="IPR005702">
    <property type="entry name" value="Wzc-like_C"/>
</dbReference>
<name>A0ABT5KUT3_9BURK</name>
<dbReference type="Pfam" id="PF01656">
    <property type="entry name" value="CbiA"/>
    <property type="match status" value="1"/>
</dbReference>
<dbReference type="CDD" id="cd05387">
    <property type="entry name" value="BY-kinase"/>
    <property type="match status" value="1"/>
</dbReference>
<sequence length="296" mass="32181">MKMPNETSMDNIQVDEARLPENSIGALISQTRNLSAEQVEKILDHQRSSGLRFGEAAVELGYASSDDVLFALAQQFHYPYSPDEKKQLSPELVALTQPFSDQAEAFRATRSQLIMRMYGEGEPRRALAVISPDTQDGKSYFCANLAVTLAQLGGRTLLVDADMRNPRQHEIFKLDNRDGLSTILSGRGGSNVIQQIPNIPSLFVLPVGVTPPNPIELVERPAFGLMLRELLSKFDHVVVDTPAAVHGADAAVIAAKCGAALVIARKDASRVDALQDLVAMFSQSPAKLVGVVVNEF</sequence>
<dbReference type="EMBL" id="JAQQXS010000015">
    <property type="protein sequence ID" value="MDC8786701.1"/>
    <property type="molecule type" value="Genomic_DNA"/>
</dbReference>
<dbReference type="EC" id="2.7.10.2" evidence="4"/>
<evidence type="ECO:0000256" key="2">
    <source>
        <dbReference type="ARBA" id="ARBA00022840"/>
    </source>
</evidence>